<sequence>MVVIGDFNSTPWSGRFRSFLHESALHNSQQGFGLQPTWPADFPSVLKIAIDHCLHSKSITTINRATGFNIGSDHLPLFVELRFGKAYSNSSMDLKV</sequence>
<protein>
    <recommendedName>
        <fullName evidence="1">Endonuclease/exonuclease/phosphatase domain-containing protein</fullName>
    </recommendedName>
</protein>
<evidence type="ECO:0000313" key="2">
    <source>
        <dbReference type="EMBL" id="MBW4543165.1"/>
    </source>
</evidence>
<evidence type="ECO:0000259" key="1">
    <source>
        <dbReference type="Pfam" id="PF03372"/>
    </source>
</evidence>
<dbReference type="Proteomes" id="UP000753908">
    <property type="component" value="Unassembled WGS sequence"/>
</dbReference>
<gene>
    <name evidence="2" type="ORF">KME25_01760</name>
</gene>
<dbReference type="GO" id="GO:0003824">
    <property type="term" value="F:catalytic activity"/>
    <property type="evidence" value="ECO:0007669"/>
    <property type="project" value="InterPro"/>
</dbReference>
<reference evidence="2" key="1">
    <citation type="submission" date="2021-05" db="EMBL/GenBank/DDBJ databases">
        <authorList>
            <person name="Pietrasiak N."/>
            <person name="Ward R."/>
            <person name="Stajich J.E."/>
            <person name="Kurbessoian T."/>
        </authorList>
    </citation>
    <scope>NUCLEOTIDE SEQUENCE</scope>
    <source>
        <strain evidence="2">CPER-KK1</strain>
    </source>
</reference>
<dbReference type="AlphaFoldDB" id="A0A951U7X8"/>
<organism evidence="2 3">
    <name type="scientific">Symplocastrum torsivum CPER-KK1</name>
    <dbReference type="NCBI Taxonomy" id="450513"/>
    <lineage>
        <taxon>Bacteria</taxon>
        <taxon>Bacillati</taxon>
        <taxon>Cyanobacteriota</taxon>
        <taxon>Cyanophyceae</taxon>
        <taxon>Oscillatoriophycideae</taxon>
        <taxon>Oscillatoriales</taxon>
        <taxon>Microcoleaceae</taxon>
        <taxon>Symplocastrum</taxon>
    </lineage>
</organism>
<dbReference type="Gene3D" id="3.60.10.10">
    <property type="entry name" value="Endonuclease/exonuclease/phosphatase"/>
    <property type="match status" value="1"/>
</dbReference>
<accession>A0A951U7X8</accession>
<dbReference type="Pfam" id="PF03372">
    <property type="entry name" value="Exo_endo_phos"/>
    <property type="match status" value="1"/>
</dbReference>
<reference evidence="2" key="2">
    <citation type="journal article" date="2022" name="Microbiol. Resour. Announc.">
        <title>Metagenome Sequencing to Explore Phylogenomics of Terrestrial Cyanobacteria.</title>
        <authorList>
            <person name="Ward R.D."/>
            <person name="Stajich J.E."/>
            <person name="Johansen J.R."/>
            <person name="Huntemann M."/>
            <person name="Clum A."/>
            <person name="Foster B."/>
            <person name="Foster B."/>
            <person name="Roux S."/>
            <person name="Palaniappan K."/>
            <person name="Varghese N."/>
            <person name="Mukherjee S."/>
            <person name="Reddy T.B.K."/>
            <person name="Daum C."/>
            <person name="Copeland A."/>
            <person name="Chen I.A."/>
            <person name="Ivanova N.N."/>
            <person name="Kyrpides N.C."/>
            <person name="Shapiro N."/>
            <person name="Eloe-Fadrosh E.A."/>
            <person name="Pietrasiak N."/>
        </authorList>
    </citation>
    <scope>NUCLEOTIDE SEQUENCE</scope>
    <source>
        <strain evidence="2">CPER-KK1</strain>
    </source>
</reference>
<dbReference type="EMBL" id="JAHHIF010000002">
    <property type="protein sequence ID" value="MBW4543165.1"/>
    <property type="molecule type" value="Genomic_DNA"/>
</dbReference>
<comment type="caution">
    <text evidence="2">The sequence shown here is derived from an EMBL/GenBank/DDBJ whole genome shotgun (WGS) entry which is preliminary data.</text>
</comment>
<name>A0A951U7X8_9CYAN</name>
<proteinExistence type="predicted"/>
<dbReference type="SUPFAM" id="SSF56219">
    <property type="entry name" value="DNase I-like"/>
    <property type="match status" value="1"/>
</dbReference>
<feature type="domain" description="Endonuclease/exonuclease/phosphatase" evidence="1">
    <location>
        <begin position="2"/>
        <end position="74"/>
    </location>
</feature>
<evidence type="ECO:0000313" key="3">
    <source>
        <dbReference type="Proteomes" id="UP000753908"/>
    </source>
</evidence>
<dbReference type="InterPro" id="IPR005135">
    <property type="entry name" value="Endo/exonuclease/phosphatase"/>
</dbReference>
<dbReference type="InterPro" id="IPR036691">
    <property type="entry name" value="Endo/exonu/phosph_ase_sf"/>
</dbReference>